<evidence type="ECO:0000256" key="1">
    <source>
        <dbReference type="ARBA" id="ARBA00001941"/>
    </source>
</evidence>
<dbReference type="InterPro" id="IPR050248">
    <property type="entry name" value="Polysacc_deacetylase_ArnD"/>
</dbReference>
<evidence type="ECO:0000313" key="26">
    <source>
        <dbReference type="Proteomes" id="UP000636479"/>
    </source>
</evidence>
<dbReference type="RefSeq" id="XP_037217520.1">
    <property type="nucleotide sequence ID" value="XM_037366108.1"/>
</dbReference>
<keyword evidence="17" id="KW-0449">Lipoprotein</keyword>
<dbReference type="FunFam" id="3.20.20.370:FF:000004">
    <property type="entry name" value="Related to Chitin deacetylase"/>
    <property type="match status" value="1"/>
</dbReference>
<evidence type="ECO:0000256" key="3">
    <source>
        <dbReference type="ARBA" id="ARBA00004609"/>
    </source>
</evidence>
<dbReference type="SUPFAM" id="SSF88713">
    <property type="entry name" value="Glycoside hydrolase/deacetylase"/>
    <property type="match status" value="1"/>
</dbReference>
<evidence type="ECO:0000256" key="13">
    <source>
        <dbReference type="ARBA" id="ARBA00023136"/>
    </source>
</evidence>
<evidence type="ECO:0000256" key="19">
    <source>
        <dbReference type="ARBA" id="ARBA00023326"/>
    </source>
</evidence>
<feature type="signal peptide" evidence="23">
    <location>
        <begin position="1"/>
        <end position="19"/>
    </location>
</feature>
<evidence type="ECO:0000256" key="4">
    <source>
        <dbReference type="ARBA" id="ARBA00010973"/>
    </source>
</evidence>
<feature type="domain" description="NodB homology" evidence="24">
    <location>
        <begin position="166"/>
        <end position="360"/>
    </location>
</feature>
<sequence>MRPQLTTTFLFSLAASALANHDQLVKRQSQASSAPAASGTVVVGVTIPPLAQITMGMPTQQVPVATRTAPPGATPPIAGAPTLPSPAWSFVQGQWPAMDKPIDTSTDQVKEWMKELDGYNIPDLKPTVDGSCANDTAAAANASARGWWTCGGYTRATDITACPTKLQWGVSFDDGPSPYTTNLLTYLHDKNISATFFVVGSRVISYPDILINEYMAGHEIAVHTWSHPHLTALTNEQIVAELGWTRHAIKSVLGVTPTTMRPPYGDIDDRVRMISLAMGLVPIIWTRTPSGASFDTFDWRVAGGVVDGTTSFNTFQNILSNATTLDTGFCVLQHDLYEITVDLALGYTMNAALSHNPAFNLESIGRCNKIPATNMFVESNVNKSFPFPSPPASMAGQGGNSSTNGKVSSRGGAGGSSDAQSLRWSALLAAGALASTLLFA</sequence>
<keyword evidence="14" id="KW-0325">Glycoprotein</keyword>
<evidence type="ECO:0000256" key="21">
    <source>
        <dbReference type="ARBA" id="ARBA00048494"/>
    </source>
</evidence>
<keyword evidence="13" id="KW-0472">Membrane</keyword>
<evidence type="ECO:0000256" key="15">
    <source>
        <dbReference type="ARBA" id="ARBA00023277"/>
    </source>
</evidence>
<dbReference type="GO" id="GO:0009272">
    <property type="term" value="P:fungal-type cell wall biogenesis"/>
    <property type="evidence" value="ECO:0007669"/>
    <property type="project" value="UniProtKB-ARBA"/>
</dbReference>
<keyword evidence="11" id="KW-0378">Hydrolase</keyword>
<comment type="caution">
    <text evidence="25">The sequence shown here is derived from an EMBL/GenBank/DDBJ whole genome shotgun (WGS) entry which is preliminary data.</text>
</comment>
<keyword evidence="19" id="KW-0624">Polysaccharide degradation</keyword>
<keyword evidence="9" id="KW-0479">Metal-binding</keyword>
<dbReference type="Pfam" id="PF01522">
    <property type="entry name" value="Polysacc_deac_1"/>
    <property type="match status" value="1"/>
</dbReference>
<evidence type="ECO:0000256" key="6">
    <source>
        <dbReference type="ARBA" id="ARBA00022512"/>
    </source>
</evidence>
<dbReference type="GO" id="GO:0004099">
    <property type="term" value="F:chitin deacetylase activity"/>
    <property type="evidence" value="ECO:0007669"/>
    <property type="project" value="UniProtKB-EC"/>
</dbReference>
<evidence type="ECO:0000256" key="22">
    <source>
        <dbReference type="SAM" id="MobiDB-lite"/>
    </source>
</evidence>
<keyword evidence="8" id="KW-0336">GPI-anchor</keyword>
<dbReference type="Gene3D" id="3.20.20.370">
    <property type="entry name" value="Glycoside hydrolase/deacetylase"/>
    <property type="match status" value="1"/>
</dbReference>
<evidence type="ECO:0000256" key="12">
    <source>
        <dbReference type="ARBA" id="ARBA00023024"/>
    </source>
</evidence>
<dbReference type="EMBL" id="JACAZF010000008">
    <property type="protein sequence ID" value="KAF7297161.1"/>
    <property type="molecule type" value="Genomic_DNA"/>
</dbReference>
<keyword evidence="12" id="KW-0146">Chitin degradation</keyword>
<accession>A0A8H6SEB3</accession>
<name>A0A8H6SEB3_9AGAR</name>
<keyword evidence="5" id="KW-1003">Cell membrane</keyword>
<keyword evidence="6" id="KW-0134">Cell wall</keyword>
<evidence type="ECO:0000313" key="25">
    <source>
        <dbReference type="EMBL" id="KAF7297161.1"/>
    </source>
</evidence>
<evidence type="ECO:0000256" key="23">
    <source>
        <dbReference type="SAM" id="SignalP"/>
    </source>
</evidence>
<feature type="chain" id="PRO_5033990831" description="chitin deacetylase" evidence="23">
    <location>
        <begin position="20"/>
        <end position="440"/>
    </location>
</feature>
<comment type="subcellular location">
    <subcellularLocation>
        <location evidence="3">Cell membrane</location>
        <topology evidence="3">Lipid-anchor</topology>
        <topology evidence="3">GPI-anchor</topology>
    </subcellularLocation>
    <subcellularLocation>
        <location evidence="2">Secreted</location>
        <location evidence="2">Cell wall</location>
    </subcellularLocation>
</comment>
<comment type="cofactor">
    <cofactor evidence="1">
        <name>Co(2+)</name>
        <dbReference type="ChEBI" id="CHEBI:48828"/>
    </cofactor>
</comment>
<evidence type="ECO:0000256" key="9">
    <source>
        <dbReference type="ARBA" id="ARBA00022723"/>
    </source>
</evidence>
<dbReference type="PROSITE" id="PS51677">
    <property type="entry name" value="NODB"/>
    <property type="match status" value="1"/>
</dbReference>
<dbReference type="PANTHER" id="PTHR10587:SF133">
    <property type="entry name" value="CHITIN DEACETYLASE 1-RELATED"/>
    <property type="match status" value="1"/>
</dbReference>
<reference evidence="25" key="1">
    <citation type="submission" date="2020-05" db="EMBL/GenBank/DDBJ databases">
        <title>Mycena genomes resolve the evolution of fungal bioluminescence.</title>
        <authorList>
            <person name="Tsai I.J."/>
        </authorList>
    </citation>
    <scope>NUCLEOTIDE SEQUENCE</scope>
    <source>
        <strain evidence="25">171206Taipei</strain>
    </source>
</reference>
<keyword evidence="15" id="KW-0119">Carbohydrate metabolism</keyword>
<dbReference type="GO" id="GO:0046872">
    <property type="term" value="F:metal ion binding"/>
    <property type="evidence" value="ECO:0007669"/>
    <property type="project" value="UniProtKB-KW"/>
</dbReference>
<evidence type="ECO:0000256" key="18">
    <source>
        <dbReference type="ARBA" id="ARBA00023316"/>
    </source>
</evidence>
<dbReference type="Proteomes" id="UP000636479">
    <property type="component" value="Unassembled WGS sequence"/>
</dbReference>
<dbReference type="InterPro" id="IPR002509">
    <property type="entry name" value="NODB_dom"/>
</dbReference>
<feature type="region of interest" description="Disordered" evidence="22">
    <location>
        <begin position="388"/>
        <end position="414"/>
    </location>
</feature>
<keyword evidence="26" id="KW-1185">Reference proteome</keyword>
<dbReference type="GO" id="GO:0005886">
    <property type="term" value="C:plasma membrane"/>
    <property type="evidence" value="ECO:0007669"/>
    <property type="project" value="UniProtKB-SubCell"/>
</dbReference>
<dbReference type="GO" id="GO:0098552">
    <property type="term" value="C:side of membrane"/>
    <property type="evidence" value="ECO:0007669"/>
    <property type="project" value="UniProtKB-KW"/>
</dbReference>
<evidence type="ECO:0000256" key="14">
    <source>
        <dbReference type="ARBA" id="ARBA00023180"/>
    </source>
</evidence>
<evidence type="ECO:0000256" key="16">
    <source>
        <dbReference type="ARBA" id="ARBA00023285"/>
    </source>
</evidence>
<keyword evidence="10 23" id="KW-0732">Signal</keyword>
<evidence type="ECO:0000256" key="17">
    <source>
        <dbReference type="ARBA" id="ARBA00023288"/>
    </source>
</evidence>
<keyword evidence="18" id="KW-0961">Cell wall biogenesis/degradation</keyword>
<gene>
    <name evidence="25" type="ORF">MIND_00949200</name>
</gene>
<evidence type="ECO:0000256" key="10">
    <source>
        <dbReference type="ARBA" id="ARBA00022729"/>
    </source>
</evidence>
<dbReference type="GO" id="GO:0006032">
    <property type="term" value="P:chitin catabolic process"/>
    <property type="evidence" value="ECO:0007669"/>
    <property type="project" value="UniProtKB-KW"/>
</dbReference>
<comment type="catalytic activity">
    <reaction evidence="21">
        <text>[(1-&gt;4)-N-acetyl-beta-D-glucosaminyl](n) + n H2O = chitosan + n acetate</text>
        <dbReference type="Rhea" id="RHEA:10464"/>
        <dbReference type="Rhea" id="RHEA-COMP:9593"/>
        <dbReference type="Rhea" id="RHEA-COMP:9597"/>
        <dbReference type="ChEBI" id="CHEBI:15377"/>
        <dbReference type="ChEBI" id="CHEBI:17029"/>
        <dbReference type="ChEBI" id="CHEBI:30089"/>
        <dbReference type="ChEBI" id="CHEBI:57704"/>
        <dbReference type="EC" id="3.5.1.41"/>
    </reaction>
    <physiologicalReaction direction="left-to-right" evidence="21">
        <dbReference type="Rhea" id="RHEA:10465"/>
    </physiologicalReaction>
</comment>
<evidence type="ECO:0000259" key="24">
    <source>
        <dbReference type="PROSITE" id="PS51677"/>
    </source>
</evidence>
<dbReference type="OrthoDB" id="407355at2759"/>
<keyword evidence="7" id="KW-0964">Secreted</keyword>
<proteinExistence type="inferred from homology"/>
<dbReference type="AlphaFoldDB" id="A0A8H6SEB3"/>
<evidence type="ECO:0000256" key="20">
    <source>
        <dbReference type="ARBA" id="ARBA00024056"/>
    </source>
</evidence>
<dbReference type="PANTHER" id="PTHR10587">
    <property type="entry name" value="GLYCOSYL TRANSFERASE-RELATED"/>
    <property type="match status" value="1"/>
</dbReference>
<dbReference type="GO" id="GO:0071555">
    <property type="term" value="P:cell wall organization"/>
    <property type="evidence" value="ECO:0007669"/>
    <property type="project" value="UniProtKB-KW"/>
</dbReference>
<evidence type="ECO:0000256" key="7">
    <source>
        <dbReference type="ARBA" id="ARBA00022525"/>
    </source>
</evidence>
<keyword evidence="16" id="KW-0170">Cobalt</keyword>
<dbReference type="GeneID" id="59348624"/>
<dbReference type="GO" id="GO:0000272">
    <property type="term" value="P:polysaccharide catabolic process"/>
    <property type="evidence" value="ECO:0007669"/>
    <property type="project" value="UniProtKB-KW"/>
</dbReference>
<evidence type="ECO:0000256" key="11">
    <source>
        <dbReference type="ARBA" id="ARBA00022801"/>
    </source>
</evidence>
<dbReference type="InterPro" id="IPR011330">
    <property type="entry name" value="Glyco_hydro/deAcase_b/a-brl"/>
</dbReference>
<evidence type="ECO:0000256" key="2">
    <source>
        <dbReference type="ARBA" id="ARBA00004191"/>
    </source>
</evidence>
<organism evidence="25 26">
    <name type="scientific">Mycena indigotica</name>
    <dbReference type="NCBI Taxonomy" id="2126181"/>
    <lineage>
        <taxon>Eukaryota</taxon>
        <taxon>Fungi</taxon>
        <taxon>Dikarya</taxon>
        <taxon>Basidiomycota</taxon>
        <taxon>Agaricomycotina</taxon>
        <taxon>Agaricomycetes</taxon>
        <taxon>Agaricomycetidae</taxon>
        <taxon>Agaricales</taxon>
        <taxon>Marasmiineae</taxon>
        <taxon>Mycenaceae</taxon>
        <taxon>Mycena</taxon>
    </lineage>
</organism>
<evidence type="ECO:0000256" key="8">
    <source>
        <dbReference type="ARBA" id="ARBA00022622"/>
    </source>
</evidence>
<protein>
    <recommendedName>
        <fullName evidence="20">chitin deacetylase</fullName>
        <ecNumber evidence="20">3.5.1.41</ecNumber>
    </recommendedName>
</protein>
<evidence type="ECO:0000256" key="5">
    <source>
        <dbReference type="ARBA" id="ARBA00022475"/>
    </source>
</evidence>
<comment type="similarity">
    <text evidence="4">Belongs to the polysaccharide deacetylase family.</text>
</comment>
<dbReference type="EC" id="3.5.1.41" evidence="20"/>